<evidence type="ECO:0000313" key="4">
    <source>
        <dbReference type="Proteomes" id="UP000599688"/>
    </source>
</evidence>
<gene>
    <name evidence="3" type="ORF">GCM10010831_07000</name>
</gene>
<accession>A0A916ZRL4</accession>
<feature type="compositionally biased region" description="Polar residues" evidence="1">
    <location>
        <begin position="176"/>
        <end position="185"/>
    </location>
</feature>
<feature type="region of interest" description="Disordered" evidence="1">
    <location>
        <begin position="158"/>
        <end position="185"/>
    </location>
</feature>
<keyword evidence="2" id="KW-0472">Membrane</keyword>
<comment type="caution">
    <text evidence="3">The sequence shown here is derived from an EMBL/GenBank/DDBJ whole genome shotgun (WGS) entry which is preliminary data.</text>
</comment>
<dbReference type="AlphaFoldDB" id="A0A916ZRL4"/>
<protein>
    <submittedName>
        <fullName evidence="3">Uncharacterized protein</fullName>
    </submittedName>
</protein>
<sequence length="185" mass="21692">MYICLDITSCTALKIIMDKKVIDKYFNIVLLSDKDDSFFDLYDILVSKHLKVDTNENRKYFINLKSEIIEFGKKEGYFNQFDSGHCELTDKGKLAKKKGGHKKYLKSEKKYWLNKYQSISLFFVVFFGFIAIYQRGDNNSYKSDSYSLNNEYNHADSLSVSHQEKTTEQQEKKLNDSLNAKSWSD</sequence>
<dbReference type="EMBL" id="BMGL01000003">
    <property type="protein sequence ID" value="GGE08028.1"/>
    <property type="molecule type" value="Genomic_DNA"/>
</dbReference>
<evidence type="ECO:0000313" key="3">
    <source>
        <dbReference type="EMBL" id="GGE08028.1"/>
    </source>
</evidence>
<keyword evidence="2" id="KW-0812">Transmembrane</keyword>
<proteinExistence type="predicted"/>
<feature type="compositionally biased region" description="Basic and acidic residues" evidence="1">
    <location>
        <begin position="162"/>
        <end position="175"/>
    </location>
</feature>
<name>A0A916ZRL4_9FLAO</name>
<evidence type="ECO:0000256" key="2">
    <source>
        <dbReference type="SAM" id="Phobius"/>
    </source>
</evidence>
<evidence type="ECO:0000256" key="1">
    <source>
        <dbReference type="SAM" id="MobiDB-lite"/>
    </source>
</evidence>
<organism evidence="3 4">
    <name type="scientific">Psychroflexus salis</name>
    <dbReference type="NCBI Taxonomy" id="1526574"/>
    <lineage>
        <taxon>Bacteria</taxon>
        <taxon>Pseudomonadati</taxon>
        <taxon>Bacteroidota</taxon>
        <taxon>Flavobacteriia</taxon>
        <taxon>Flavobacteriales</taxon>
        <taxon>Flavobacteriaceae</taxon>
        <taxon>Psychroflexus</taxon>
    </lineage>
</organism>
<feature type="transmembrane region" description="Helical" evidence="2">
    <location>
        <begin position="112"/>
        <end position="133"/>
    </location>
</feature>
<keyword evidence="2" id="KW-1133">Transmembrane helix</keyword>
<dbReference type="Proteomes" id="UP000599688">
    <property type="component" value="Unassembled WGS sequence"/>
</dbReference>
<keyword evidence="4" id="KW-1185">Reference proteome</keyword>
<reference evidence="3 4" key="1">
    <citation type="journal article" date="2014" name="Int. J. Syst. Evol. Microbiol.">
        <title>Complete genome sequence of Corynebacterium casei LMG S-19264T (=DSM 44701T), isolated from a smear-ripened cheese.</title>
        <authorList>
            <consortium name="US DOE Joint Genome Institute (JGI-PGF)"/>
            <person name="Walter F."/>
            <person name="Albersmeier A."/>
            <person name="Kalinowski J."/>
            <person name="Ruckert C."/>
        </authorList>
    </citation>
    <scope>NUCLEOTIDE SEQUENCE [LARGE SCALE GENOMIC DNA]</scope>
    <source>
        <strain evidence="3 4">CGMCC 1.12925</strain>
    </source>
</reference>